<dbReference type="InterPro" id="IPR020471">
    <property type="entry name" value="AKR"/>
</dbReference>
<evidence type="ECO:0000259" key="2">
    <source>
        <dbReference type="Pfam" id="PF00248"/>
    </source>
</evidence>
<dbReference type="AlphaFoldDB" id="A0A238JYU2"/>
<dbReference type="PRINTS" id="PR00069">
    <property type="entry name" value="ALDKETRDTASE"/>
</dbReference>
<dbReference type="PANTHER" id="PTHR43364">
    <property type="entry name" value="NADH-SPECIFIC METHYLGLYOXAL REDUCTASE-RELATED"/>
    <property type="match status" value="1"/>
</dbReference>
<evidence type="ECO:0000313" key="4">
    <source>
        <dbReference type="Proteomes" id="UP000202922"/>
    </source>
</evidence>
<dbReference type="SUPFAM" id="SSF51430">
    <property type="entry name" value="NAD(P)-linked oxidoreductase"/>
    <property type="match status" value="1"/>
</dbReference>
<protein>
    <submittedName>
        <fullName evidence="3">General stress protein 69</fullName>
        <ecNumber evidence="3">1.1.1.-</ecNumber>
    </submittedName>
</protein>
<dbReference type="PANTHER" id="PTHR43364:SF4">
    <property type="entry name" value="NAD(P)-LINKED OXIDOREDUCTASE SUPERFAMILY PROTEIN"/>
    <property type="match status" value="1"/>
</dbReference>
<dbReference type="EMBL" id="FXYE01000001">
    <property type="protein sequence ID" value="SMX35294.1"/>
    <property type="molecule type" value="Genomic_DNA"/>
</dbReference>
<evidence type="ECO:0000256" key="1">
    <source>
        <dbReference type="ARBA" id="ARBA00023002"/>
    </source>
</evidence>
<name>A0A238JYU2_9RHOB</name>
<dbReference type="GO" id="GO:0016491">
    <property type="term" value="F:oxidoreductase activity"/>
    <property type="evidence" value="ECO:0007669"/>
    <property type="project" value="UniProtKB-KW"/>
</dbReference>
<gene>
    <name evidence="3" type="primary">yhdN_3</name>
    <name evidence="3" type="ORF">COL8621_01747</name>
</gene>
<feature type="domain" description="NADP-dependent oxidoreductase" evidence="2">
    <location>
        <begin position="20"/>
        <end position="310"/>
    </location>
</feature>
<evidence type="ECO:0000313" key="3">
    <source>
        <dbReference type="EMBL" id="SMX35294.1"/>
    </source>
</evidence>
<dbReference type="InterPro" id="IPR050523">
    <property type="entry name" value="AKR_Detox_Biosynth"/>
</dbReference>
<dbReference type="GO" id="GO:0005829">
    <property type="term" value="C:cytosol"/>
    <property type="evidence" value="ECO:0007669"/>
    <property type="project" value="TreeGrafter"/>
</dbReference>
<organism evidence="3 4">
    <name type="scientific">Actibacterium lipolyticum</name>
    <dbReference type="NCBI Taxonomy" id="1524263"/>
    <lineage>
        <taxon>Bacteria</taxon>
        <taxon>Pseudomonadati</taxon>
        <taxon>Pseudomonadota</taxon>
        <taxon>Alphaproteobacteria</taxon>
        <taxon>Rhodobacterales</taxon>
        <taxon>Roseobacteraceae</taxon>
        <taxon>Actibacterium</taxon>
    </lineage>
</organism>
<dbReference type="OrthoDB" id="9803483at2"/>
<dbReference type="Pfam" id="PF00248">
    <property type="entry name" value="Aldo_ket_red"/>
    <property type="match status" value="1"/>
</dbReference>
<dbReference type="EC" id="1.1.1.-" evidence="3"/>
<keyword evidence="1 3" id="KW-0560">Oxidoreductase</keyword>
<dbReference type="InterPro" id="IPR036812">
    <property type="entry name" value="NAD(P)_OxRdtase_dom_sf"/>
</dbReference>
<reference evidence="4" key="1">
    <citation type="submission" date="2017-05" db="EMBL/GenBank/DDBJ databases">
        <authorList>
            <person name="Rodrigo-Torres L."/>
            <person name="Arahal R. D."/>
            <person name="Lucena T."/>
        </authorList>
    </citation>
    <scope>NUCLEOTIDE SEQUENCE [LARGE SCALE GENOMIC DNA]</scope>
    <source>
        <strain evidence="4">CECT 8621</strain>
    </source>
</reference>
<keyword evidence="4" id="KW-1185">Reference proteome</keyword>
<dbReference type="RefSeq" id="WP_093966825.1">
    <property type="nucleotide sequence ID" value="NZ_FXYE01000001.1"/>
</dbReference>
<sequence length="316" mass="33756">MIAAPQDLACEKATVAGPLRIGIGCMALTGLYGSISASDARNVLDVAADLGFRLFDTAPLYANGNNEELIGEVFGSRASISVSTKFGLSENNDNKLVRDSRPSSIRASVEASLGRLRRERIDLLIQHRPDPGVDDQEVAGAVQNLIDEGKVASFGLSGTLINRIKPMAAQCTIAAVQNELSILSDPDFWSAPNEVGEMGSFFMAYAPIARGLLSWPTARAAPTADDFRAQIKAFENPERSVPKKLHGCIQEIASSYGVSATAVTLSWVRSRGSNVVPIPGPRNTNHLADLLDAANLEIQASDISMIDEIAKSCFVR</sequence>
<accession>A0A238JYU2</accession>
<dbReference type="InterPro" id="IPR023210">
    <property type="entry name" value="NADP_OxRdtase_dom"/>
</dbReference>
<dbReference type="Gene3D" id="3.20.20.100">
    <property type="entry name" value="NADP-dependent oxidoreductase domain"/>
    <property type="match status" value="1"/>
</dbReference>
<proteinExistence type="predicted"/>
<dbReference type="Proteomes" id="UP000202922">
    <property type="component" value="Unassembled WGS sequence"/>
</dbReference>